<dbReference type="GO" id="GO:1902201">
    <property type="term" value="P:negative regulation of bacterial-type flagellum-dependent cell motility"/>
    <property type="evidence" value="ECO:0007669"/>
    <property type="project" value="TreeGrafter"/>
</dbReference>
<dbReference type="CDD" id="cd01949">
    <property type="entry name" value="GGDEF"/>
    <property type="match status" value="1"/>
</dbReference>
<feature type="transmembrane region" description="Helical" evidence="3">
    <location>
        <begin position="6"/>
        <end position="26"/>
    </location>
</feature>
<keyword evidence="3" id="KW-0472">Membrane</keyword>
<dbReference type="Proteomes" id="UP000503483">
    <property type="component" value="Chromosome"/>
</dbReference>
<dbReference type="EMBL" id="CP042652">
    <property type="protein sequence ID" value="QKE29280.1"/>
    <property type="molecule type" value="Genomic_DNA"/>
</dbReference>
<evidence type="ECO:0000256" key="2">
    <source>
        <dbReference type="ARBA" id="ARBA00034247"/>
    </source>
</evidence>
<gene>
    <name evidence="5" type="ORF">AACT_2151</name>
</gene>
<dbReference type="InterPro" id="IPR050469">
    <property type="entry name" value="Diguanylate_Cyclase"/>
</dbReference>
<dbReference type="RefSeq" id="WP_172126870.1">
    <property type="nucleotide sequence ID" value="NZ_CP042652.1"/>
</dbReference>
<dbReference type="GO" id="GO:0005886">
    <property type="term" value="C:plasma membrane"/>
    <property type="evidence" value="ECO:0007669"/>
    <property type="project" value="TreeGrafter"/>
</dbReference>
<feature type="transmembrane region" description="Helical" evidence="3">
    <location>
        <begin position="173"/>
        <end position="192"/>
    </location>
</feature>
<dbReference type="EC" id="2.7.7.65" evidence="1"/>
<dbReference type="SMART" id="SM00267">
    <property type="entry name" value="GGDEF"/>
    <property type="match status" value="1"/>
</dbReference>
<dbReference type="GO" id="GO:0052621">
    <property type="term" value="F:diguanylate cyclase activity"/>
    <property type="evidence" value="ECO:0007669"/>
    <property type="project" value="UniProtKB-EC"/>
</dbReference>
<comment type="catalytic activity">
    <reaction evidence="2">
        <text>2 GTP = 3',3'-c-di-GMP + 2 diphosphate</text>
        <dbReference type="Rhea" id="RHEA:24898"/>
        <dbReference type="ChEBI" id="CHEBI:33019"/>
        <dbReference type="ChEBI" id="CHEBI:37565"/>
        <dbReference type="ChEBI" id="CHEBI:58805"/>
        <dbReference type="EC" id="2.7.7.65"/>
    </reaction>
</comment>
<accession>A0A6M8EFB9</accession>
<dbReference type="InterPro" id="IPR000160">
    <property type="entry name" value="GGDEF_dom"/>
</dbReference>
<dbReference type="FunFam" id="3.30.70.270:FF:000001">
    <property type="entry name" value="Diguanylate cyclase domain protein"/>
    <property type="match status" value="1"/>
</dbReference>
<sequence length="613" mass="70089">MGKKIIYQFIIISFLLICIVSAITMYSTKNNSIKASIHNAELISRIVKNDLTSYMVNNNVKQIDSYINSMASIDNVKNLWLVRADSVSNQFGINKNQEPKDDIDKKVLKTGEIEYKLNESLLYSSMRITVPYKATFDNGIDCLSCHTASAGETLGAVSMELDISELKNIGLEAIYLIPIIMIVGILLIFFIFKNKLEQDNLIFDSISKSLSSSLNGNLRKISYSKGLSKDMILLMEKFNRLMVTFKDTSTDIDKKLKGFIGTKTNKFTNPLEDSKEIVQNLSNLYQFKKEIELDNTKEEIYNRLSEIFTNQFKITSFTFIEIDLSKRKMTTVKEIGNTFYCKENIENEPHLCRAARTENDVITTEYHHTCPYFEKVDKFHYCISTSISKNINLIINFVFDDKDKLEYLKEKISFIKSYINESAPSIEVKLLIEALQQSAFRDGLTGLYNRKFLEEHTKKLIPQALRDKFNIGVLLLDMDHFKAVNDEYGHDIGDKVLKELARILNETTRESDIIIRYGGEEFIVLLVNIKTEEQAISVANKIRIKVSENEIDVYAGSKLRKTVSIGLSMFPEDSSSLESVIKNADIALYEAKSKGRNQVVRFQSEQTSSIDLF</sequence>
<dbReference type="AlphaFoldDB" id="A0A6M8EFB9"/>
<dbReference type="SUPFAM" id="SSF55073">
    <property type="entry name" value="Nucleotide cyclase"/>
    <property type="match status" value="1"/>
</dbReference>
<dbReference type="Gene3D" id="3.30.70.270">
    <property type="match status" value="1"/>
</dbReference>
<protein>
    <recommendedName>
        <fullName evidence="1">diguanylate cyclase</fullName>
        <ecNumber evidence="1">2.7.7.65</ecNumber>
    </recommendedName>
</protein>
<name>A0A6M8EFB9_9BACT</name>
<reference evidence="5 6" key="1">
    <citation type="submission" date="2019-08" db="EMBL/GenBank/DDBJ databases">
        <title>Complete genome sequence of Arcobacter acticola.</title>
        <authorList>
            <person name="Miller W."/>
        </authorList>
    </citation>
    <scope>NUCLEOTIDE SEQUENCE [LARGE SCALE GENOMIC DNA]</scope>
    <source>
        <strain evidence="5 6">KCTC 52212</strain>
    </source>
</reference>
<feature type="domain" description="GGDEF" evidence="4">
    <location>
        <begin position="469"/>
        <end position="604"/>
    </location>
</feature>
<keyword evidence="3" id="KW-1133">Transmembrane helix</keyword>
<dbReference type="Pfam" id="PF00990">
    <property type="entry name" value="GGDEF"/>
    <property type="match status" value="1"/>
</dbReference>
<evidence type="ECO:0000313" key="5">
    <source>
        <dbReference type="EMBL" id="QKE29280.1"/>
    </source>
</evidence>
<organism evidence="5 6">
    <name type="scientific">Arcobacter acticola</name>
    <dbReference type="NCBI Taxonomy" id="1849015"/>
    <lineage>
        <taxon>Bacteria</taxon>
        <taxon>Pseudomonadati</taxon>
        <taxon>Campylobacterota</taxon>
        <taxon>Epsilonproteobacteria</taxon>
        <taxon>Campylobacterales</taxon>
        <taxon>Arcobacteraceae</taxon>
        <taxon>Arcobacter</taxon>
    </lineage>
</organism>
<dbReference type="GO" id="GO:0043709">
    <property type="term" value="P:cell adhesion involved in single-species biofilm formation"/>
    <property type="evidence" value="ECO:0007669"/>
    <property type="project" value="TreeGrafter"/>
</dbReference>
<dbReference type="PROSITE" id="PS50887">
    <property type="entry name" value="GGDEF"/>
    <property type="match status" value="1"/>
</dbReference>
<keyword evidence="6" id="KW-1185">Reference proteome</keyword>
<proteinExistence type="predicted"/>
<dbReference type="KEGG" id="paco:AACT_2151"/>
<dbReference type="InterPro" id="IPR029787">
    <property type="entry name" value="Nucleotide_cyclase"/>
</dbReference>
<keyword evidence="3" id="KW-0812">Transmembrane</keyword>
<evidence type="ECO:0000256" key="1">
    <source>
        <dbReference type="ARBA" id="ARBA00012528"/>
    </source>
</evidence>
<dbReference type="PANTHER" id="PTHR45138">
    <property type="entry name" value="REGULATORY COMPONENTS OF SENSORY TRANSDUCTION SYSTEM"/>
    <property type="match status" value="1"/>
</dbReference>
<evidence type="ECO:0000259" key="4">
    <source>
        <dbReference type="PROSITE" id="PS50887"/>
    </source>
</evidence>
<dbReference type="Gene3D" id="3.30.450.290">
    <property type="match status" value="1"/>
</dbReference>
<evidence type="ECO:0000313" key="6">
    <source>
        <dbReference type="Proteomes" id="UP000503483"/>
    </source>
</evidence>
<evidence type="ECO:0000256" key="3">
    <source>
        <dbReference type="SAM" id="Phobius"/>
    </source>
</evidence>
<dbReference type="InterPro" id="IPR043128">
    <property type="entry name" value="Rev_trsase/Diguanyl_cyclase"/>
</dbReference>
<dbReference type="NCBIfam" id="TIGR00254">
    <property type="entry name" value="GGDEF"/>
    <property type="match status" value="1"/>
</dbReference>
<dbReference type="PANTHER" id="PTHR45138:SF9">
    <property type="entry name" value="DIGUANYLATE CYCLASE DGCM-RELATED"/>
    <property type="match status" value="1"/>
</dbReference>